<organism evidence="1 2">
    <name type="scientific">Eretmocerus hayati</name>
    <dbReference type="NCBI Taxonomy" id="131215"/>
    <lineage>
        <taxon>Eukaryota</taxon>
        <taxon>Metazoa</taxon>
        <taxon>Ecdysozoa</taxon>
        <taxon>Arthropoda</taxon>
        <taxon>Hexapoda</taxon>
        <taxon>Insecta</taxon>
        <taxon>Pterygota</taxon>
        <taxon>Neoptera</taxon>
        <taxon>Endopterygota</taxon>
        <taxon>Hymenoptera</taxon>
        <taxon>Apocrita</taxon>
        <taxon>Proctotrupomorpha</taxon>
        <taxon>Chalcidoidea</taxon>
        <taxon>Aphelinidae</taxon>
        <taxon>Aphelininae</taxon>
        <taxon>Eretmocerus</taxon>
    </lineage>
</organism>
<protein>
    <submittedName>
        <fullName evidence="1">Uncharacterized protein</fullName>
    </submittedName>
</protein>
<proteinExistence type="predicted"/>
<dbReference type="Proteomes" id="UP001239111">
    <property type="component" value="Chromosome 1"/>
</dbReference>
<gene>
    <name evidence="1" type="ORF">QAD02_019108</name>
</gene>
<reference evidence="1" key="1">
    <citation type="submission" date="2023-04" db="EMBL/GenBank/DDBJ databases">
        <title>A chromosome-level genome assembly of the parasitoid wasp Eretmocerus hayati.</title>
        <authorList>
            <person name="Zhong Y."/>
            <person name="Liu S."/>
            <person name="Liu Y."/>
        </authorList>
    </citation>
    <scope>NUCLEOTIDE SEQUENCE</scope>
    <source>
        <strain evidence="1">ZJU_SS_LIU_2023</strain>
    </source>
</reference>
<sequence length="418" mass="47892">MMDTNTALGIAACVLISIATACSDDHKNTQRLSNGGDLQSNSKTLPMHYYEEFDPVNQNGSELLSRRKRSGLYGFYDFQHYPFYEEIEAYLKNLAHLNNDVEFFTIGKSYEGRDIMAIKISNGASGNPILFIDGGIHGREWVSPTSALYAIQQFIVDRMKYRWLYNIDIVVVPLLNPDGYEYSRTHDRMWRKNRSWNRYTGCMGVHLNRNFDIDWNHSSQVRDPCKETYAGPAAFSEPETQALRDYFNAHGSRIKVHVTIHSPITAIMYPWGIAGYRLPWNQNILECLAGNAASAVKSKSKSDYRVGSVREILKKISAGSSIDWTMIHEGAKTSFALELPGKYPNGEYNFQPAERYIVYIGEQAYAMLKVFAKFTQTEECHNTKNHYPKQKPRVNPIIHKTQNTGDITWDWLKMKFQG</sequence>
<keyword evidence="2" id="KW-1185">Reference proteome</keyword>
<name>A0ACC2PIQ2_9HYME</name>
<evidence type="ECO:0000313" key="2">
    <source>
        <dbReference type="Proteomes" id="UP001239111"/>
    </source>
</evidence>
<evidence type="ECO:0000313" key="1">
    <source>
        <dbReference type="EMBL" id="KAJ8683316.1"/>
    </source>
</evidence>
<accession>A0ACC2PIQ2</accession>
<comment type="caution">
    <text evidence="1">The sequence shown here is derived from an EMBL/GenBank/DDBJ whole genome shotgun (WGS) entry which is preliminary data.</text>
</comment>
<dbReference type="EMBL" id="CM056741">
    <property type="protein sequence ID" value="KAJ8683316.1"/>
    <property type="molecule type" value="Genomic_DNA"/>
</dbReference>